<feature type="chain" id="PRO_5011481872" description="Lipid A deacylase" evidence="3">
    <location>
        <begin position="22"/>
        <end position="182"/>
    </location>
</feature>
<proteinExistence type="inferred from homology"/>
<dbReference type="PIRSF" id="PIRSF029681">
    <property type="entry name" value="PagL"/>
    <property type="match status" value="1"/>
</dbReference>
<dbReference type="GO" id="GO:0009279">
    <property type="term" value="C:cell outer membrane"/>
    <property type="evidence" value="ECO:0007669"/>
    <property type="project" value="UniProtKB-SubCell"/>
</dbReference>
<keyword evidence="1" id="KW-0472">Membrane</keyword>
<gene>
    <name evidence="4" type="ORF">SAMN02982985_03683</name>
</gene>
<comment type="subcellular location">
    <subcellularLocation>
        <location evidence="1">Cell outer membrane</location>
        <topology evidence="1">Multi-pass membrane protein</topology>
    </subcellularLocation>
</comment>
<protein>
    <recommendedName>
        <fullName evidence="1">Lipid A deacylase</fullName>
        <ecNumber evidence="1">3.1.1.77</ecNumber>
    </recommendedName>
    <alternativeName>
        <fullName evidence="1">LPS 3-O-deacylase</fullName>
    </alternativeName>
    <alternativeName>
        <fullName evidence="1">Outer membrane enzyme</fullName>
    </alternativeName>
</protein>
<evidence type="ECO:0000256" key="3">
    <source>
        <dbReference type="SAM" id="SignalP"/>
    </source>
</evidence>
<comment type="similarity">
    <text evidence="1">Belongs to the PagL family.</text>
</comment>
<dbReference type="EC" id="3.1.1.77" evidence="1"/>
<evidence type="ECO:0000313" key="4">
    <source>
        <dbReference type="EMBL" id="SFM32548.1"/>
    </source>
</evidence>
<dbReference type="STRING" id="758825.SAMN02982985_03683"/>
<dbReference type="Gene3D" id="2.40.160.20">
    <property type="match status" value="1"/>
</dbReference>
<dbReference type="EMBL" id="FOTW01000017">
    <property type="protein sequence ID" value="SFM32548.1"/>
    <property type="molecule type" value="Genomic_DNA"/>
</dbReference>
<comment type="subunit">
    <text evidence="1">Homodimer.</text>
</comment>
<evidence type="ECO:0000256" key="1">
    <source>
        <dbReference type="PIRNR" id="PIRNR029681"/>
    </source>
</evidence>
<comment type="function">
    <text evidence="1">Has lipid A 3-O-deacylase activity. Hydrolyzes the ester bond at the 3 position of lipid A, a bioactive component of lipopolysaccharide (LPS), thereby releasing the primary fatty acyl moiety.</text>
</comment>
<feature type="site" description="Critical for activity" evidence="2">
    <location>
        <position position="161"/>
    </location>
</feature>
<dbReference type="Pfam" id="PF09411">
    <property type="entry name" value="PagL"/>
    <property type="match status" value="1"/>
</dbReference>
<keyword evidence="3" id="KW-0732">Signal</keyword>
<dbReference type="GO" id="GO:0050528">
    <property type="term" value="F:acyloxyacyl hydrolase activity"/>
    <property type="evidence" value="ECO:0007669"/>
    <property type="project" value="UniProtKB-EC"/>
</dbReference>
<keyword evidence="1" id="KW-0998">Cell outer membrane</keyword>
<feature type="signal peptide" evidence="3">
    <location>
        <begin position="1"/>
        <end position="21"/>
    </location>
</feature>
<dbReference type="InterPro" id="IPR018550">
    <property type="entry name" value="Lipid-A_deacylase-rel"/>
</dbReference>
<accession>A0A1I4PXK4</accession>
<evidence type="ECO:0000313" key="5">
    <source>
        <dbReference type="Proteomes" id="UP000199470"/>
    </source>
</evidence>
<dbReference type="OrthoDB" id="5297282at2"/>
<reference evidence="4 5" key="1">
    <citation type="submission" date="2016-10" db="EMBL/GenBank/DDBJ databases">
        <authorList>
            <person name="de Groot N.N."/>
        </authorList>
    </citation>
    <scope>NUCLEOTIDE SEQUENCE [LARGE SCALE GENOMIC DNA]</scope>
    <source>
        <strain evidence="4 5">ATCC 43154</strain>
    </source>
</reference>
<dbReference type="InterPro" id="IPR011250">
    <property type="entry name" value="OMP/PagP_B-barrel"/>
</dbReference>
<dbReference type="AlphaFoldDB" id="A0A1I4PXK4"/>
<organism evidence="4 5">
    <name type="scientific">Rugamonas rubra</name>
    <dbReference type="NCBI Taxonomy" id="758825"/>
    <lineage>
        <taxon>Bacteria</taxon>
        <taxon>Pseudomonadati</taxon>
        <taxon>Pseudomonadota</taxon>
        <taxon>Betaproteobacteria</taxon>
        <taxon>Burkholderiales</taxon>
        <taxon>Oxalobacteraceae</taxon>
        <taxon>Telluria group</taxon>
        <taxon>Rugamonas</taxon>
    </lineage>
</organism>
<sequence length="182" mass="20373">MFAKKLIAAAAALLAMHSAFAADNQLVDSVSLDVGTGSKIKMVRLGVQKDWDARWFQSNGTHLSGYWDASFAYWRGNQANNVPGAHMHLSDLGFTPVFRFENDNKKGIYYEGGIGVHRLSDLYNNDDNRLSTRFQFGDHIGVGYVFDNKWEVGAKIQHFSNGGYKKPNSGVNFIELKASYHF</sequence>
<dbReference type="Proteomes" id="UP000199470">
    <property type="component" value="Unassembled WGS sequence"/>
</dbReference>
<comment type="catalytic activity">
    <reaction evidence="1">
        <text>a 3-(acyloxy)acyl derivative of bacterial toxin + H2O = a 3-hydroxyacyl derivative of bacterial toxin + a fatty acid + H(+)</text>
        <dbReference type="Rhea" id="RHEA:12032"/>
        <dbReference type="ChEBI" id="CHEBI:15377"/>
        <dbReference type="ChEBI" id="CHEBI:15378"/>
        <dbReference type="ChEBI" id="CHEBI:28868"/>
        <dbReference type="ChEBI" id="CHEBI:136853"/>
        <dbReference type="ChEBI" id="CHEBI:140675"/>
        <dbReference type="EC" id="3.1.1.77"/>
    </reaction>
</comment>
<dbReference type="SUPFAM" id="SSF56925">
    <property type="entry name" value="OMPA-like"/>
    <property type="match status" value="1"/>
</dbReference>
<name>A0A1I4PXK4_9BURK</name>
<dbReference type="RefSeq" id="WP_093389152.1">
    <property type="nucleotide sequence ID" value="NZ_FOTW01000017.1"/>
</dbReference>
<keyword evidence="5" id="KW-1185">Reference proteome</keyword>
<evidence type="ECO:0000256" key="2">
    <source>
        <dbReference type="PIRSR" id="PIRSR029681-2"/>
    </source>
</evidence>
<keyword evidence="1" id="KW-0378">Hydrolase</keyword>